<dbReference type="Gene3D" id="4.10.60.10">
    <property type="entry name" value="Zinc finger, CCHC-type"/>
    <property type="match status" value="1"/>
</dbReference>
<protein>
    <submittedName>
        <fullName evidence="4">Reverse Transcriptase</fullName>
    </submittedName>
</protein>
<feature type="compositionally biased region" description="Basic and acidic residues" evidence="2">
    <location>
        <begin position="1"/>
        <end position="16"/>
    </location>
</feature>
<keyword evidence="4" id="KW-0548">Nucleotidyltransferase</keyword>
<evidence type="ECO:0000313" key="5">
    <source>
        <dbReference type="Proteomes" id="UP001327560"/>
    </source>
</evidence>
<feature type="region of interest" description="Disordered" evidence="2">
    <location>
        <begin position="1"/>
        <end position="73"/>
    </location>
</feature>
<sequence>MRKEAMVPTDRQDGSARKRFKQHRQEDKRTQSEGVGTGIARPQSQGQGSFRDRAQTGPPMATQSTIVSGGQRGEVSECGQCGRRHRGVCYGPSTCFGCGQPGHIRRDCPSGGQAAMLRDIEGAGVIYEGRLCSISNYILDL</sequence>
<dbReference type="SUPFAM" id="SSF57756">
    <property type="entry name" value="Retrovirus zinc finger-like domains"/>
    <property type="match status" value="1"/>
</dbReference>
<keyword evidence="1" id="KW-0479">Metal-binding</keyword>
<evidence type="ECO:0000313" key="4">
    <source>
        <dbReference type="EMBL" id="WOK98928.1"/>
    </source>
</evidence>
<dbReference type="Pfam" id="PF00098">
    <property type="entry name" value="zf-CCHC"/>
    <property type="match status" value="1"/>
</dbReference>
<organism evidence="4 5">
    <name type="scientific">Canna indica</name>
    <name type="common">Indian-shot</name>
    <dbReference type="NCBI Taxonomy" id="4628"/>
    <lineage>
        <taxon>Eukaryota</taxon>
        <taxon>Viridiplantae</taxon>
        <taxon>Streptophyta</taxon>
        <taxon>Embryophyta</taxon>
        <taxon>Tracheophyta</taxon>
        <taxon>Spermatophyta</taxon>
        <taxon>Magnoliopsida</taxon>
        <taxon>Liliopsida</taxon>
        <taxon>Zingiberales</taxon>
        <taxon>Cannaceae</taxon>
        <taxon>Canna</taxon>
    </lineage>
</organism>
<dbReference type="AlphaFoldDB" id="A0AAQ3JZ32"/>
<proteinExistence type="predicted"/>
<dbReference type="GO" id="GO:0003676">
    <property type="term" value="F:nucleic acid binding"/>
    <property type="evidence" value="ECO:0007669"/>
    <property type="project" value="InterPro"/>
</dbReference>
<accession>A0AAQ3JZ32</accession>
<keyword evidence="4" id="KW-0695">RNA-directed DNA polymerase</keyword>
<evidence type="ECO:0000256" key="1">
    <source>
        <dbReference type="PROSITE-ProRule" id="PRU00047"/>
    </source>
</evidence>
<dbReference type="GO" id="GO:0008270">
    <property type="term" value="F:zinc ion binding"/>
    <property type="evidence" value="ECO:0007669"/>
    <property type="project" value="UniProtKB-KW"/>
</dbReference>
<dbReference type="PROSITE" id="PS50158">
    <property type="entry name" value="ZF_CCHC"/>
    <property type="match status" value="1"/>
</dbReference>
<gene>
    <name evidence="4" type="ORF">Cni_G07640</name>
</gene>
<name>A0AAQ3JZ32_9LILI</name>
<dbReference type="EMBL" id="CP136891">
    <property type="protein sequence ID" value="WOK98928.1"/>
    <property type="molecule type" value="Genomic_DNA"/>
</dbReference>
<dbReference type="Proteomes" id="UP001327560">
    <property type="component" value="Chromosome 2"/>
</dbReference>
<dbReference type="InterPro" id="IPR036875">
    <property type="entry name" value="Znf_CCHC_sf"/>
</dbReference>
<feature type="domain" description="CCHC-type" evidence="3">
    <location>
        <begin position="95"/>
        <end position="110"/>
    </location>
</feature>
<keyword evidence="1" id="KW-0863">Zinc-finger</keyword>
<reference evidence="4 5" key="1">
    <citation type="submission" date="2023-10" db="EMBL/GenBank/DDBJ databases">
        <title>Chromosome-scale genome assembly provides insights into flower coloration mechanisms of Canna indica.</title>
        <authorList>
            <person name="Li C."/>
        </authorList>
    </citation>
    <scope>NUCLEOTIDE SEQUENCE [LARGE SCALE GENOMIC DNA]</scope>
    <source>
        <tissue evidence="4">Flower</tissue>
    </source>
</reference>
<dbReference type="GO" id="GO:0003964">
    <property type="term" value="F:RNA-directed DNA polymerase activity"/>
    <property type="evidence" value="ECO:0007669"/>
    <property type="project" value="UniProtKB-KW"/>
</dbReference>
<dbReference type="SMART" id="SM00343">
    <property type="entry name" value="ZnF_C2HC"/>
    <property type="match status" value="1"/>
</dbReference>
<dbReference type="InterPro" id="IPR001878">
    <property type="entry name" value="Znf_CCHC"/>
</dbReference>
<evidence type="ECO:0000256" key="2">
    <source>
        <dbReference type="SAM" id="MobiDB-lite"/>
    </source>
</evidence>
<keyword evidence="4" id="KW-0808">Transferase</keyword>
<keyword evidence="5" id="KW-1185">Reference proteome</keyword>
<keyword evidence="1" id="KW-0862">Zinc</keyword>
<evidence type="ECO:0000259" key="3">
    <source>
        <dbReference type="PROSITE" id="PS50158"/>
    </source>
</evidence>